<dbReference type="EMBL" id="MU001635">
    <property type="protein sequence ID" value="KAF2483252.1"/>
    <property type="molecule type" value="Genomic_DNA"/>
</dbReference>
<dbReference type="Gene3D" id="3.40.390.10">
    <property type="entry name" value="Collagenase (Catalytic Domain)"/>
    <property type="match status" value="1"/>
</dbReference>
<feature type="region of interest" description="Disordered" evidence="7">
    <location>
        <begin position="170"/>
        <end position="193"/>
    </location>
</feature>
<dbReference type="InterPro" id="IPR024079">
    <property type="entry name" value="MetalloPept_cat_dom_sf"/>
</dbReference>
<evidence type="ECO:0000256" key="2">
    <source>
        <dbReference type="ARBA" id="ARBA00022670"/>
    </source>
</evidence>
<organism evidence="8 9">
    <name type="scientific">Neohortaea acidophila</name>
    <dbReference type="NCBI Taxonomy" id="245834"/>
    <lineage>
        <taxon>Eukaryota</taxon>
        <taxon>Fungi</taxon>
        <taxon>Dikarya</taxon>
        <taxon>Ascomycota</taxon>
        <taxon>Pezizomycotina</taxon>
        <taxon>Dothideomycetes</taxon>
        <taxon>Dothideomycetidae</taxon>
        <taxon>Mycosphaerellales</taxon>
        <taxon>Teratosphaeriaceae</taxon>
        <taxon>Neohortaea</taxon>
    </lineage>
</organism>
<gene>
    <name evidence="8" type="ORF">BDY17DRAFT_297104</name>
</gene>
<dbReference type="OrthoDB" id="2365600at2759"/>
<dbReference type="PANTHER" id="PTHR15910:SF1">
    <property type="entry name" value="ARCHAEMETZINCIN-2"/>
    <property type="match status" value="1"/>
</dbReference>
<evidence type="ECO:0000256" key="5">
    <source>
        <dbReference type="ARBA" id="ARBA00022833"/>
    </source>
</evidence>
<keyword evidence="5" id="KW-0862">Zinc</keyword>
<keyword evidence="6" id="KW-0482">Metalloprotease</keyword>
<accession>A0A6A6PTD6</accession>
<dbReference type="Pfam" id="PF07998">
    <property type="entry name" value="Peptidase_M54"/>
    <property type="match status" value="1"/>
</dbReference>
<dbReference type="PANTHER" id="PTHR15910">
    <property type="entry name" value="ARCHAEMETZINCIN"/>
    <property type="match status" value="1"/>
</dbReference>
<dbReference type="RefSeq" id="XP_033589822.1">
    <property type="nucleotide sequence ID" value="XM_033733550.1"/>
</dbReference>
<evidence type="ECO:0000256" key="1">
    <source>
        <dbReference type="ARBA" id="ARBA00001947"/>
    </source>
</evidence>
<comment type="cofactor">
    <cofactor evidence="1">
        <name>Zn(2+)</name>
        <dbReference type="ChEBI" id="CHEBI:29105"/>
    </cofactor>
</comment>
<dbReference type="AlphaFoldDB" id="A0A6A6PTD6"/>
<feature type="region of interest" description="Disordered" evidence="7">
    <location>
        <begin position="12"/>
        <end position="77"/>
    </location>
</feature>
<evidence type="ECO:0000256" key="6">
    <source>
        <dbReference type="ARBA" id="ARBA00023049"/>
    </source>
</evidence>
<dbReference type="InterPro" id="IPR012962">
    <property type="entry name" value="Pept_M54_archaemetzincn"/>
</dbReference>
<dbReference type="GO" id="GO:0046872">
    <property type="term" value="F:metal ion binding"/>
    <property type="evidence" value="ECO:0007669"/>
    <property type="project" value="UniProtKB-KW"/>
</dbReference>
<evidence type="ECO:0000256" key="4">
    <source>
        <dbReference type="ARBA" id="ARBA00022801"/>
    </source>
</evidence>
<feature type="compositionally biased region" description="Polar residues" evidence="7">
    <location>
        <begin position="12"/>
        <end position="22"/>
    </location>
</feature>
<keyword evidence="2" id="KW-0645">Protease</keyword>
<dbReference type="GO" id="GO:0006508">
    <property type="term" value="P:proteolysis"/>
    <property type="evidence" value="ECO:0007669"/>
    <property type="project" value="UniProtKB-KW"/>
</dbReference>
<dbReference type="SUPFAM" id="SSF55486">
    <property type="entry name" value="Metalloproteases ('zincins'), catalytic domain"/>
    <property type="match status" value="1"/>
</dbReference>
<keyword evidence="4" id="KW-0378">Hydrolase</keyword>
<dbReference type="GO" id="GO:0008237">
    <property type="term" value="F:metallopeptidase activity"/>
    <property type="evidence" value="ECO:0007669"/>
    <property type="project" value="UniProtKB-KW"/>
</dbReference>
<dbReference type="GeneID" id="54474552"/>
<evidence type="ECO:0008006" key="10">
    <source>
        <dbReference type="Google" id="ProtNLM"/>
    </source>
</evidence>
<protein>
    <recommendedName>
        <fullName evidence="10">Archaemetzincin-2</fullName>
    </recommendedName>
</protein>
<reference evidence="8" key="1">
    <citation type="journal article" date="2020" name="Stud. Mycol.">
        <title>101 Dothideomycetes genomes: a test case for predicting lifestyles and emergence of pathogens.</title>
        <authorList>
            <person name="Haridas S."/>
            <person name="Albert R."/>
            <person name="Binder M."/>
            <person name="Bloem J."/>
            <person name="Labutti K."/>
            <person name="Salamov A."/>
            <person name="Andreopoulos B."/>
            <person name="Baker S."/>
            <person name="Barry K."/>
            <person name="Bills G."/>
            <person name="Bluhm B."/>
            <person name="Cannon C."/>
            <person name="Castanera R."/>
            <person name="Culley D."/>
            <person name="Daum C."/>
            <person name="Ezra D."/>
            <person name="Gonzalez J."/>
            <person name="Henrissat B."/>
            <person name="Kuo A."/>
            <person name="Liang C."/>
            <person name="Lipzen A."/>
            <person name="Lutzoni F."/>
            <person name="Magnuson J."/>
            <person name="Mondo S."/>
            <person name="Nolan M."/>
            <person name="Ohm R."/>
            <person name="Pangilinan J."/>
            <person name="Park H.-J."/>
            <person name="Ramirez L."/>
            <person name="Alfaro M."/>
            <person name="Sun H."/>
            <person name="Tritt A."/>
            <person name="Yoshinaga Y."/>
            <person name="Zwiers L.-H."/>
            <person name="Turgeon B."/>
            <person name="Goodwin S."/>
            <person name="Spatafora J."/>
            <person name="Crous P."/>
            <person name="Grigoriev I."/>
        </authorList>
    </citation>
    <scope>NUCLEOTIDE SEQUENCE</scope>
    <source>
        <strain evidence="8">CBS 113389</strain>
    </source>
</reference>
<evidence type="ECO:0000256" key="7">
    <source>
        <dbReference type="SAM" id="MobiDB-lite"/>
    </source>
</evidence>
<keyword evidence="3" id="KW-0479">Metal-binding</keyword>
<evidence type="ECO:0000313" key="8">
    <source>
        <dbReference type="EMBL" id="KAF2483252.1"/>
    </source>
</evidence>
<name>A0A6A6PTD6_9PEZI</name>
<proteinExistence type="predicted"/>
<sequence length="462" mass="51386">MHLGLVFNSNYGSLNTGGYKQPSRQEIHEALETSDSGGKKRKRAKTATTQSSAPKIDVPSSSTFPAPLVLPGDELAEDPEYPRQSVQDWLDDAPNKVTKQRRTIYLVSPPGAVEDAAVVAEWTQPTQKGKKSIDGAQPPRVEGLAEYLRAFYHGMTVKLLDLPGLEFTAWESDDEPEPRSRSRKTQSTAPEIPPYIGLSTGTELVRIRCRQTKTFPAQLNLNDLLDVALEILPTDAYAICMLVHHDLYEDEQDDFCCGRAYGGSRVAVVSSARYRPDLDLTKNVHALPVCDERANAWPASHWIPYLTRVLHGPNHKALYIPPDMRDCAGFLEYHPGSAIAAGITAFRALPLPTSPRQLTALWFGRVCKTVSHEIGHCFGMDHCVYFACIMQGTASVAEDVRQPPYLCPIDLSKVLRAISATDVNARYEALLAFCERWKDDRMFAAFAAWLRVRLEQRHALPA</sequence>
<evidence type="ECO:0000256" key="3">
    <source>
        <dbReference type="ARBA" id="ARBA00022723"/>
    </source>
</evidence>
<keyword evidence="9" id="KW-1185">Reference proteome</keyword>
<dbReference type="CDD" id="cd11375">
    <property type="entry name" value="Peptidase_M54"/>
    <property type="match status" value="1"/>
</dbReference>
<evidence type="ECO:0000313" key="9">
    <source>
        <dbReference type="Proteomes" id="UP000799767"/>
    </source>
</evidence>
<dbReference type="Proteomes" id="UP000799767">
    <property type="component" value="Unassembled WGS sequence"/>
</dbReference>